<comment type="subcellular location">
    <subcellularLocation>
        <location evidence="1">Cell membrane</location>
        <topology evidence="1">Multi-pass membrane protein</topology>
    </subcellularLocation>
</comment>
<evidence type="ECO:0000256" key="7">
    <source>
        <dbReference type="SAM" id="Phobius"/>
    </source>
</evidence>
<keyword evidence="6" id="KW-0175">Coiled coil</keyword>
<feature type="transmembrane region" description="Helical" evidence="7">
    <location>
        <begin position="444"/>
        <end position="464"/>
    </location>
</feature>
<evidence type="ECO:0000313" key="8">
    <source>
        <dbReference type="EMBL" id="ELR24115.1"/>
    </source>
</evidence>
<evidence type="ECO:0000256" key="2">
    <source>
        <dbReference type="ARBA" id="ARBA00022475"/>
    </source>
</evidence>
<dbReference type="EMBL" id="KB007837">
    <property type="protein sequence ID" value="ELR24115.1"/>
    <property type="molecule type" value="Genomic_DNA"/>
</dbReference>
<sequence>MLCGTHLNDLLHVGPQGGTAGAFVSLGISNALLPLSDVDRGAYYALAAVALFLSTMILSYLEKPPIWHKFALLVNTVMILLYLSRPDVTWYYPLIGLLSVVLGIGCALAASLLPLPSIATLQFARAIQTNMLIAAHLTLIDRQVLSKLIELMVGVYTTSPRKDQKRTRLRIRAELFLKALRRNIAATAQLADAAKWEHFFATEDAAKQYLAALQSLAEAATAMHLGLDNIKYNNKLYGPHLTYSGEPLRRSTVAMQTYLLGTAPGLQWKASKLSPLYNFFTRPFVMAVPLEQVTVEASGHLRSLRSKLHQEEEQVEQARRKVAEVSRCIDQTHRQFRHDVIWSAGTKAENRGWSLDDVIPIHCFMFGLQTFLRQSSQLHTVQFRWYSRDPREYLRQFIYAEFIAPIVSGAKTLLRLVKMPWRVFTFIRDTAPSRRKRFAEWNQWLFSLALIVTVAGLLVFIPSLQSIFPFGLWAPLAVVLSVERGARQGSTLKATGFRVYGYLIALIAAGSPYVIAALLAGWVFVAGYSRSSKTWGGLGLIITISAPLIVFRGSGPLATTLGLQQLALYRIQATLIGQLVAMGISIVWPVRAAVLLRNRSTARTLLGVRHSVAALIT</sequence>
<dbReference type="GO" id="GO:0005886">
    <property type="term" value="C:plasma membrane"/>
    <property type="evidence" value="ECO:0007669"/>
    <property type="project" value="UniProtKB-SubCell"/>
</dbReference>
<proteinExistence type="predicted"/>
<feature type="transmembrane region" description="Helical" evidence="7">
    <location>
        <begin position="66"/>
        <end position="84"/>
    </location>
</feature>
<feature type="transmembrane region" description="Helical" evidence="7">
    <location>
        <begin position="90"/>
        <end position="115"/>
    </location>
</feature>
<dbReference type="GeneID" id="14925117"/>
<evidence type="ECO:0000256" key="1">
    <source>
        <dbReference type="ARBA" id="ARBA00004651"/>
    </source>
</evidence>
<accession>L8HG67</accession>
<reference evidence="8 9" key="1">
    <citation type="journal article" date="2013" name="Genome Biol.">
        <title>Genome of Acanthamoeba castellanii highlights extensive lateral gene transfer and early evolution of tyrosine kinase signaling.</title>
        <authorList>
            <person name="Clarke M."/>
            <person name="Lohan A.J."/>
            <person name="Liu B."/>
            <person name="Lagkouvardos I."/>
            <person name="Roy S."/>
            <person name="Zafar N."/>
            <person name="Bertelli C."/>
            <person name="Schilde C."/>
            <person name="Kianianmomeni A."/>
            <person name="Burglin T.R."/>
            <person name="Frech C."/>
            <person name="Turcotte B."/>
            <person name="Kopec K.O."/>
            <person name="Synnott J.M."/>
            <person name="Choo C."/>
            <person name="Paponov I."/>
            <person name="Finkler A."/>
            <person name="Soon Heng Tan C."/>
            <person name="Hutchins A.P."/>
            <person name="Weinmeier T."/>
            <person name="Rattei T."/>
            <person name="Chu J.S."/>
            <person name="Gimenez G."/>
            <person name="Irimia M."/>
            <person name="Rigden D.J."/>
            <person name="Fitzpatrick D.A."/>
            <person name="Lorenzo-Morales J."/>
            <person name="Bateman A."/>
            <person name="Chiu C.H."/>
            <person name="Tang P."/>
            <person name="Hegemann P."/>
            <person name="Fromm H."/>
            <person name="Raoult D."/>
            <person name="Greub G."/>
            <person name="Miranda-Saavedra D."/>
            <person name="Chen N."/>
            <person name="Nash P."/>
            <person name="Ginger M.L."/>
            <person name="Horn M."/>
            <person name="Schaap P."/>
            <person name="Caler L."/>
            <person name="Loftus B."/>
        </authorList>
    </citation>
    <scope>NUCLEOTIDE SEQUENCE [LARGE SCALE GENOMIC DNA]</scope>
    <source>
        <strain evidence="8 9">Neff</strain>
    </source>
</reference>
<dbReference type="AlphaFoldDB" id="L8HG67"/>
<keyword evidence="4 7" id="KW-1133">Transmembrane helix</keyword>
<keyword evidence="2" id="KW-1003">Cell membrane</keyword>
<evidence type="ECO:0000256" key="6">
    <source>
        <dbReference type="SAM" id="Coils"/>
    </source>
</evidence>
<protein>
    <submittedName>
        <fullName evidence="8">Uncharacterized protein</fullName>
    </submittedName>
</protein>
<keyword evidence="5 7" id="KW-0472">Membrane</keyword>
<dbReference type="Proteomes" id="UP000011083">
    <property type="component" value="Unassembled WGS sequence"/>
</dbReference>
<feature type="transmembrane region" description="Helical" evidence="7">
    <location>
        <begin position="499"/>
        <end position="525"/>
    </location>
</feature>
<evidence type="ECO:0000256" key="3">
    <source>
        <dbReference type="ARBA" id="ARBA00022692"/>
    </source>
</evidence>
<evidence type="ECO:0000256" key="5">
    <source>
        <dbReference type="ARBA" id="ARBA00023136"/>
    </source>
</evidence>
<dbReference type="VEuPathDB" id="AmoebaDB:ACA1_153240"/>
<feature type="transmembrane region" description="Helical" evidence="7">
    <location>
        <begin position="42"/>
        <end position="61"/>
    </location>
</feature>
<dbReference type="PANTHER" id="PTHR30509">
    <property type="entry name" value="P-HYDROXYBENZOIC ACID EFFLUX PUMP SUBUNIT-RELATED"/>
    <property type="match status" value="1"/>
</dbReference>
<gene>
    <name evidence="8" type="ORF">ACA1_153240</name>
</gene>
<keyword evidence="9" id="KW-1185">Reference proteome</keyword>
<feature type="transmembrane region" description="Helical" evidence="7">
    <location>
        <begin position="575"/>
        <end position="596"/>
    </location>
</feature>
<keyword evidence="3 7" id="KW-0812">Transmembrane</keyword>
<dbReference type="KEGG" id="acan:ACA1_153240"/>
<evidence type="ECO:0000256" key="4">
    <source>
        <dbReference type="ARBA" id="ARBA00022989"/>
    </source>
</evidence>
<feature type="coiled-coil region" evidence="6">
    <location>
        <begin position="301"/>
        <end position="328"/>
    </location>
</feature>
<feature type="transmembrane region" description="Helical" evidence="7">
    <location>
        <begin position="537"/>
        <end position="555"/>
    </location>
</feature>
<dbReference type="PANTHER" id="PTHR30509:SF9">
    <property type="entry name" value="MULTIDRUG RESISTANCE PROTEIN MDTO"/>
    <property type="match status" value="1"/>
</dbReference>
<dbReference type="RefSeq" id="XP_004353643.1">
    <property type="nucleotide sequence ID" value="XM_004353591.1"/>
</dbReference>
<evidence type="ECO:0000313" key="9">
    <source>
        <dbReference type="Proteomes" id="UP000011083"/>
    </source>
</evidence>
<organism evidence="8 9">
    <name type="scientific">Acanthamoeba castellanii (strain ATCC 30010 / Neff)</name>
    <dbReference type="NCBI Taxonomy" id="1257118"/>
    <lineage>
        <taxon>Eukaryota</taxon>
        <taxon>Amoebozoa</taxon>
        <taxon>Discosea</taxon>
        <taxon>Longamoebia</taxon>
        <taxon>Centramoebida</taxon>
        <taxon>Acanthamoebidae</taxon>
        <taxon>Acanthamoeba</taxon>
    </lineage>
</organism>
<name>L8HG67_ACACF</name>